<feature type="domain" description="GGDEF" evidence="5">
    <location>
        <begin position="303"/>
        <end position="455"/>
    </location>
</feature>
<evidence type="ECO:0000259" key="4">
    <source>
        <dbReference type="PROSITE" id="PS50883"/>
    </source>
</evidence>
<dbReference type="InterPro" id="IPR001789">
    <property type="entry name" value="Sig_transdc_resp-reg_receiver"/>
</dbReference>
<dbReference type="SUPFAM" id="SSF52172">
    <property type="entry name" value="CheY-like"/>
    <property type="match status" value="1"/>
</dbReference>
<dbReference type="PROSITE" id="PS50110">
    <property type="entry name" value="RESPONSE_REGULATORY"/>
    <property type="match status" value="1"/>
</dbReference>
<dbReference type="InterPro" id="IPR000014">
    <property type="entry name" value="PAS"/>
</dbReference>
<feature type="domain" description="PAC" evidence="3">
    <location>
        <begin position="219"/>
        <end position="271"/>
    </location>
</feature>
<gene>
    <name evidence="6" type="ORF">QRD43_17025</name>
</gene>
<dbReference type="Pfam" id="PF00990">
    <property type="entry name" value="GGDEF"/>
    <property type="match status" value="2"/>
</dbReference>
<dbReference type="PROSITE" id="PS50113">
    <property type="entry name" value="PAC"/>
    <property type="match status" value="1"/>
</dbReference>
<dbReference type="InterPro" id="IPR029787">
    <property type="entry name" value="Nucleotide_cyclase"/>
</dbReference>
<dbReference type="SMART" id="SM00052">
    <property type="entry name" value="EAL"/>
    <property type="match status" value="1"/>
</dbReference>
<dbReference type="InterPro" id="IPR000160">
    <property type="entry name" value="GGDEF_dom"/>
</dbReference>
<dbReference type="InterPro" id="IPR043128">
    <property type="entry name" value="Rev_trsase/Diguanyl_cyclase"/>
</dbReference>
<dbReference type="SMART" id="SM00448">
    <property type="entry name" value="REC"/>
    <property type="match status" value="1"/>
</dbReference>
<dbReference type="NCBIfam" id="TIGR00254">
    <property type="entry name" value="GGDEF"/>
    <property type="match status" value="2"/>
</dbReference>
<dbReference type="SMART" id="SM00267">
    <property type="entry name" value="GGDEF"/>
    <property type="match status" value="1"/>
</dbReference>
<dbReference type="Gene3D" id="3.30.450.20">
    <property type="entry name" value="PAS domain"/>
    <property type="match status" value="1"/>
</dbReference>
<dbReference type="InterPro" id="IPR013656">
    <property type="entry name" value="PAS_4"/>
</dbReference>
<dbReference type="Pfam" id="PF00072">
    <property type="entry name" value="Response_reg"/>
    <property type="match status" value="1"/>
</dbReference>
<organism evidence="6 7">
    <name type="scientific">Roseateles subflavus</name>
    <dbReference type="NCBI Taxonomy" id="3053353"/>
    <lineage>
        <taxon>Bacteria</taxon>
        <taxon>Pseudomonadati</taxon>
        <taxon>Pseudomonadota</taxon>
        <taxon>Betaproteobacteria</taxon>
        <taxon>Burkholderiales</taxon>
        <taxon>Sphaerotilaceae</taxon>
        <taxon>Roseateles</taxon>
    </lineage>
</organism>
<evidence type="ECO:0000256" key="1">
    <source>
        <dbReference type="PROSITE-ProRule" id="PRU00169"/>
    </source>
</evidence>
<dbReference type="EMBL" id="JASVDS010000005">
    <property type="protein sequence ID" value="MDL5033619.1"/>
    <property type="molecule type" value="Genomic_DNA"/>
</dbReference>
<feature type="domain" description="EAL" evidence="4">
    <location>
        <begin position="464"/>
        <end position="717"/>
    </location>
</feature>
<dbReference type="RefSeq" id="WP_285983702.1">
    <property type="nucleotide sequence ID" value="NZ_JASVDS010000005.1"/>
</dbReference>
<accession>A0ABT7LL76</accession>
<dbReference type="InterPro" id="IPR035919">
    <property type="entry name" value="EAL_sf"/>
</dbReference>
<comment type="caution">
    <text evidence="6">The sequence shown here is derived from an EMBL/GenBank/DDBJ whole genome shotgun (WGS) entry which is preliminary data.</text>
</comment>
<dbReference type="Pfam" id="PF00563">
    <property type="entry name" value="EAL"/>
    <property type="match status" value="1"/>
</dbReference>
<proteinExistence type="predicted"/>
<dbReference type="InterPro" id="IPR035965">
    <property type="entry name" value="PAS-like_dom_sf"/>
</dbReference>
<dbReference type="SUPFAM" id="SSF141868">
    <property type="entry name" value="EAL domain-like"/>
    <property type="match status" value="1"/>
</dbReference>
<keyword evidence="7" id="KW-1185">Reference proteome</keyword>
<dbReference type="PROSITE" id="PS50887">
    <property type="entry name" value="GGDEF"/>
    <property type="match status" value="1"/>
</dbReference>
<dbReference type="SUPFAM" id="SSF55785">
    <property type="entry name" value="PYP-like sensor domain (PAS domain)"/>
    <property type="match status" value="1"/>
</dbReference>
<dbReference type="InterPro" id="IPR052155">
    <property type="entry name" value="Biofilm_reg_signaling"/>
</dbReference>
<feature type="domain" description="Response regulatory" evidence="2">
    <location>
        <begin position="17"/>
        <end position="133"/>
    </location>
</feature>
<evidence type="ECO:0000313" key="6">
    <source>
        <dbReference type="EMBL" id="MDL5033619.1"/>
    </source>
</evidence>
<dbReference type="PANTHER" id="PTHR44757:SF2">
    <property type="entry name" value="BIOFILM ARCHITECTURE MAINTENANCE PROTEIN MBAA"/>
    <property type="match status" value="1"/>
</dbReference>
<dbReference type="InterPro" id="IPR011006">
    <property type="entry name" value="CheY-like_superfamily"/>
</dbReference>
<reference evidence="6 7" key="1">
    <citation type="submission" date="2023-06" db="EMBL/GenBank/DDBJ databases">
        <title>Pelomonas sp. APW6 16S ribosomal RNA gene genome sequencing and assembly.</title>
        <authorList>
            <person name="Woo H."/>
        </authorList>
    </citation>
    <scope>NUCLEOTIDE SEQUENCE [LARGE SCALE GENOMIC DNA]</scope>
    <source>
        <strain evidence="6 7">APW6</strain>
    </source>
</reference>
<evidence type="ECO:0000259" key="3">
    <source>
        <dbReference type="PROSITE" id="PS50113"/>
    </source>
</evidence>
<dbReference type="Proteomes" id="UP001238603">
    <property type="component" value="Unassembled WGS sequence"/>
</dbReference>
<dbReference type="PANTHER" id="PTHR44757">
    <property type="entry name" value="DIGUANYLATE CYCLASE DGCP"/>
    <property type="match status" value="1"/>
</dbReference>
<dbReference type="Pfam" id="PF08448">
    <property type="entry name" value="PAS_4"/>
    <property type="match status" value="1"/>
</dbReference>
<protein>
    <submittedName>
        <fullName evidence="6">EAL domain-containing protein</fullName>
    </submittedName>
</protein>
<evidence type="ECO:0000313" key="7">
    <source>
        <dbReference type="Proteomes" id="UP001238603"/>
    </source>
</evidence>
<dbReference type="SUPFAM" id="SSF55073">
    <property type="entry name" value="Nucleotide cyclase"/>
    <property type="match status" value="1"/>
</dbReference>
<dbReference type="Gene3D" id="3.40.50.2300">
    <property type="match status" value="1"/>
</dbReference>
<dbReference type="CDD" id="cd01949">
    <property type="entry name" value="GGDEF"/>
    <property type="match status" value="1"/>
</dbReference>
<feature type="modified residue" description="4-aspartylphosphate" evidence="1">
    <location>
        <position position="66"/>
    </location>
</feature>
<dbReference type="Gene3D" id="2.10.70.100">
    <property type="match status" value="1"/>
</dbReference>
<name>A0ABT7LL76_9BURK</name>
<dbReference type="CDD" id="cd01948">
    <property type="entry name" value="EAL"/>
    <property type="match status" value="1"/>
</dbReference>
<dbReference type="Gene3D" id="3.30.70.270">
    <property type="match status" value="1"/>
</dbReference>
<evidence type="ECO:0000259" key="5">
    <source>
        <dbReference type="PROSITE" id="PS50887"/>
    </source>
</evidence>
<dbReference type="InterPro" id="IPR001633">
    <property type="entry name" value="EAL_dom"/>
</dbReference>
<evidence type="ECO:0000259" key="2">
    <source>
        <dbReference type="PROSITE" id="PS50110"/>
    </source>
</evidence>
<dbReference type="PROSITE" id="PS50883">
    <property type="entry name" value="EAL"/>
    <property type="match status" value="1"/>
</dbReference>
<keyword evidence="1" id="KW-0597">Phosphoprotein</keyword>
<sequence>MNSANPTVDQDLPEQPRVLLVDDDEVNLLLTAIALRERGFDITEASSGEEALRTVGSWTPDIIVLDAMMPELDGFETCSRLRETPGFESTPVLMLTGLDDEASINRAYQVGATDFFVKSTQWSLLAGRLRYLLRSSRTRIELERSKARLARAQDLARMGSFEWHRGAGGFVLATEALRVFGFGPNEPLDFIGVMRMVPREDRQLFLRLLREVMVHNSVLVTDVPVTLVDGRQRVLHIEAEPEFNEHGNASGYTGVIQDVTDRRLAEDKIRQLANFDALTGLPNRRQLIWRAERAIEAARRSGHEVGLLLIDLDRFKVINDTLGHAAGDELLMEVGRRLRACVRHSDQVMEGLLESVGGRSHRTLEAVGRLGGDEFVALLPEVADERDAERVAQRVLEALREPIFIAGQECFVTASVGIAIYPRDGTTTADLLRNSDVAMYAVKSQGRNASALYTPQLAGRGREKLELESALHKAIERNEIVLHYQPKIDVRAARMVGAEALMRWQRGDKLVPPGDFIPLAEETGLIVPLSEWALREAARQAKVWQLNFGFSDAIAVNLPNRLFERSDLVEHIHQCVSAYGVPHRAIQLEITETGLMKDLQNVIPALHRLNEVGVEISIDDFGTGYSSLAYLTTLPISEVKIDRSFVRDLGITPQSSAVVTAIIALARSLGLRVIAEGVETLRQMEVLHRLGCSVMQGFLFSRPLAADDLERWLAQTVLPRKAPWIVQANGLEGDTATGRAASSPTGGLR</sequence>
<dbReference type="InterPro" id="IPR000700">
    <property type="entry name" value="PAS-assoc_C"/>
</dbReference>
<dbReference type="Gene3D" id="3.20.20.450">
    <property type="entry name" value="EAL domain"/>
    <property type="match status" value="1"/>
</dbReference>
<dbReference type="CDD" id="cd00130">
    <property type="entry name" value="PAS"/>
    <property type="match status" value="1"/>
</dbReference>